<dbReference type="CDD" id="cd15905">
    <property type="entry name" value="7tmA_GPBAR1"/>
    <property type="match status" value="1"/>
</dbReference>
<feature type="transmembrane region" description="Helical" evidence="12">
    <location>
        <begin position="265"/>
        <end position="290"/>
    </location>
</feature>
<keyword evidence="15" id="KW-1185">Reference proteome</keyword>
<gene>
    <name evidence="14" type="ORF">GDO81_027063</name>
</gene>
<evidence type="ECO:0000256" key="2">
    <source>
        <dbReference type="ARBA" id="ARBA00022475"/>
    </source>
</evidence>
<keyword evidence="7" id="KW-1015">Disulfide bond</keyword>
<dbReference type="SUPFAM" id="SSF81321">
    <property type="entry name" value="Family A G protein-coupled receptor-like"/>
    <property type="match status" value="1"/>
</dbReference>
<comment type="subcellular location">
    <subcellularLocation>
        <location evidence="1">Cell membrane</location>
        <topology evidence="1">Multi-pass membrane protein</topology>
    </subcellularLocation>
</comment>
<keyword evidence="10" id="KW-0807">Transducer</keyword>
<dbReference type="Pfam" id="PF00001">
    <property type="entry name" value="7tm_1"/>
    <property type="match status" value="1"/>
</dbReference>
<sequence>MELENPQNFSDLETQEKEEKLIILLSSPLSAFIILSNLFIIIGILFNKRLHNTPNFFFLSLLFADFFTGVLLPCIPRMKFNKDLGYYGCFFAFISPNFFFLSFLANLLMVHYEKYVCIIYPLHYRDSWVHRCVPFSLFLVWTLPLVFSCLPLLGWNNWRSNLTCSYKQVFPNSYIYLETYGVVIPSILAMSFITIKLLTVARKQLKEIKKLHRSVQREVVTEAERQMDLRYAKCIAVFSLTFLICWVPYIALLQVSVLVMENYEISLWIVLTLTCVGSGSAAVIPVILGLSHRQYIELWSNLCKKYCQSCGKPRGTTTSQHINMESKEETLEDELTAVK</sequence>
<evidence type="ECO:0000256" key="4">
    <source>
        <dbReference type="ARBA" id="ARBA00022989"/>
    </source>
</evidence>
<evidence type="ECO:0000259" key="13">
    <source>
        <dbReference type="PROSITE" id="PS50262"/>
    </source>
</evidence>
<dbReference type="InterPro" id="IPR017452">
    <property type="entry name" value="GPCR_Rhodpsn_7TM"/>
</dbReference>
<evidence type="ECO:0000256" key="5">
    <source>
        <dbReference type="ARBA" id="ARBA00023040"/>
    </source>
</evidence>
<dbReference type="Gene3D" id="1.20.1070.10">
    <property type="entry name" value="Rhodopsin 7-helix transmembrane proteins"/>
    <property type="match status" value="1"/>
</dbReference>
<evidence type="ECO:0000313" key="15">
    <source>
        <dbReference type="Proteomes" id="UP000824782"/>
    </source>
</evidence>
<keyword evidence="3 12" id="KW-0812">Transmembrane</keyword>
<feature type="transmembrane region" description="Helical" evidence="12">
    <location>
        <begin position="174"/>
        <end position="199"/>
    </location>
</feature>
<keyword evidence="9" id="KW-0325">Glycoprotein</keyword>
<keyword evidence="5" id="KW-0297">G-protein coupled receptor</keyword>
<reference evidence="14" key="1">
    <citation type="thesis" date="2020" institute="ProQuest LLC" country="789 East Eisenhower Parkway, Ann Arbor, MI, USA">
        <title>Comparative Genomics and Chromosome Evolution.</title>
        <authorList>
            <person name="Mudd A.B."/>
        </authorList>
    </citation>
    <scope>NUCLEOTIDE SEQUENCE</scope>
    <source>
        <strain evidence="14">237g6f4</strain>
        <tissue evidence="14">Blood</tissue>
    </source>
</reference>
<evidence type="ECO:0000313" key="14">
    <source>
        <dbReference type="EMBL" id="KAG8547960.1"/>
    </source>
</evidence>
<feature type="transmembrane region" description="Helical" evidence="12">
    <location>
        <begin position="84"/>
        <end position="112"/>
    </location>
</feature>
<comment type="caution">
    <text evidence="14">The sequence shown here is derived from an EMBL/GenBank/DDBJ whole genome shotgun (WGS) entry which is preliminary data.</text>
</comment>
<keyword evidence="6 12" id="KW-0472">Membrane</keyword>
<feature type="transmembrane region" description="Helical" evidence="12">
    <location>
        <begin position="20"/>
        <end position="44"/>
    </location>
</feature>
<accession>A0AAV6ZI63</accession>
<name>A0AAV6ZI63_ENGPU</name>
<evidence type="ECO:0000256" key="12">
    <source>
        <dbReference type="SAM" id="Phobius"/>
    </source>
</evidence>
<feature type="transmembrane region" description="Helical" evidence="12">
    <location>
        <begin position="56"/>
        <end position="78"/>
    </location>
</feature>
<dbReference type="PANTHER" id="PTHR24246:SF31">
    <property type="entry name" value="G-PROTEIN COUPLED BILE ACID RECEPTOR 1"/>
    <property type="match status" value="1"/>
</dbReference>
<feature type="domain" description="G-protein coupled receptors family 1 profile" evidence="13">
    <location>
        <begin position="36"/>
        <end position="288"/>
    </location>
</feature>
<organism evidence="14 15">
    <name type="scientific">Engystomops pustulosus</name>
    <name type="common">Tungara frog</name>
    <name type="synonym">Physalaemus pustulosus</name>
    <dbReference type="NCBI Taxonomy" id="76066"/>
    <lineage>
        <taxon>Eukaryota</taxon>
        <taxon>Metazoa</taxon>
        <taxon>Chordata</taxon>
        <taxon>Craniata</taxon>
        <taxon>Vertebrata</taxon>
        <taxon>Euteleostomi</taxon>
        <taxon>Amphibia</taxon>
        <taxon>Batrachia</taxon>
        <taxon>Anura</taxon>
        <taxon>Neobatrachia</taxon>
        <taxon>Hyloidea</taxon>
        <taxon>Leptodactylidae</taxon>
        <taxon>Leiuperinae</taxon>
        <taxon>Engystomops</taxon>
    </lineage>
</organism>
<dbReference type="PRINTS" id="PR00237">
    <property type="entry name" value="GPCRRHODOPSN"/>
</dbReference>
<keyword evidence="2" id="KW-1003">Cell membrane</keyword>
<evidence type="ECO:0000256" key="10">
    <source>
        <dbReference type="ARBA" id="ARBA00023224"/>
    </source>
</evidence>
<proteinExistence type="predicted"/>
<dbReference type="PROSITE" id="PS50262">
    <property type="entry name" value="G_PROTEIN_RECEP_F1_2"/>
    <property type="match status" value="1"/>
</dbReference>
<evidence type="ECO:0000256" key="7">
    <source>
        <dbReference type="ARBA" id="ARBA00023157"/>
    </source>
</evidence>
<evidence type="ECO:0000256" key="3">
    <source>
        <dbReference type="ARBA" id="ARBA00022692"/>
    </source>
</evidence>
<evidence type="ECO:0000256" key="8">
    <source>
        <dbReference type="ARBA" id="ARBA00023170"/>
    </source>
</evidence>
<dbReference type="PANTHER" id="PTHR24246">
    <property type="entry name" value="OLFACTORY RECEPTOR AND ADENOSINE RECEPTOR"/>
    <property type="match status" value="1"/>
</dbReference>
<protein>
    <recommendedName>
        <fullName evidence="11">G-protein coupled bile acid receptor 1</fullName>
    </recommendedName>
</protein>
<dbReference type="AlphaFoldDB" id="A0AAV6ZI63"/>
<keyword evidence="4 12" id="KW-1133">Transmembrane helix</keyword>
<evidence type="ECO:0000256" key="1">
    <source>
        <dbReference type="ARBA" id="ARBA00004651"/>
    </source>
</evidence>
<dbReference type="InterPro" id="IPR000276">
    <property type="entry name" value="GPCR_Rhodpsn"/>
</dbReference>
<dbReference type="Proteomes" id="UP000824782">
    <property type="component" value="Unassembled WGS sequence"/>
</dbReference>
<evidence type="ECO:0000256" key="11">
    <source>
        <dbReference type="ARBA" id="ARBA00040522"/>
    </source>
</evidence>
<dbReference type="GO" id="GO:0038182">
    <property type="term" value="F:G protein-coupled bile acid receptor activity"/>
    <property type="evidence" value="ECO:0007669"/>
    <property type="project" value="TreeGrafter"/>
</dbReference>
<feature type="transmembrane region" description="Helical" evidence="12">
    <location>
        <begin position="235"/>
        <end position="259"/>
    </location>
</feature>
<evidence type="ECO:0000256" key="6">
    <source>
        <dbReference type="ARBA" id="ARBA00023136"/>
    </source>
</evidence>
<evidence type="ECO:0000256" key="9">
    <source>
        <dbReference type="ARBA" id="ARBA00023180"/>
    </source>
</evidence>
<dbReference type="EMBL" id="WNYA01000563">
    <property type="protein sequence ID" value="KAG8547960.1"/>
    <property type="molecule type" value="Genomic_DNA"/>
</dbReference>
<keyword evidence="8" id="KW-0675">Receptor</keyword>
<feature type="transmembrane region" description="Helical" evidence="12">
    <location>
        <begin position="133"/>
        <end position="154"/>
    </location>
</feature>
<dbReference type="GO" id="GO:0005886">
    <property type="term" value="C:plasma membrane"/>
    <property type="evidence" value="ECO:0007669"/>
    <property type="project" value="UniProtKB-SubCell"/>
</dbReference>